<name>A0A1M6IB28_9FIRM</name>
<evidence type="ECO:0008006" key="3">
    <source>
        <dbReference type="Google" id="ProtNLM"/>
    </source>
</evidence>
<dbReference type="RefSeq" id="WP_073027417.1">
    <property type="nucleotide sequence ID" value="NZ_FQZS01000029.1"/>
</dbReference>
<gene>
    <name evidence="1" type="ORF">SAMN02745176_03165</name>
</gene>
<dbReference type="AlphaFoldDB" id="A0A1M6IB28"/>
<dbReference type="STRING" id="1122184.SAMN02745176_03165"/>
<dbReference type="OrthoDB" id="2988649at2"/>
<sequence length="131" mass="14880">MKEFICEDFQQNVSKLLIRHKSILDIMTKLGESQARVNRAVAKSVTNCGCIKVNGKKQSIPLDADIEDLKNYMSTHIEGELCENCRDIIEKEIGNNLFYITSLCNALGISLNTVLEKEYEQLNTLGIYNMF</sequence>
<dbReference type="EMBL" id="FQZS01000029">
    <property type="protein sequence ID" value="SHJ31651.1"/>
    <property type="molecule type" value="Genomic_DNA"/>
</dbReference>
<protein>
    <recommendedName>
        <fullName evidence="3">DUF1573 domain-containing protein</fullName>
    </recommendedName>
</protein>
<accession>A0A1M6IB28</accession>
<reference evidence="1 2" key="1">
    <citation type="submission" date="2016-11" db="EMBL/GenBank/DDBJ databases">
        <authorList>
            <person name="Jaros S."/>
            <person name="Januszkiewicz K."/>
            <person name="Wedrychowicz H."/>
        </authorList>
    </citation>
    <scope>NUCLEOTIDE SEQUENCE [LARGE SCALE GENOMIC DNA]</scope>
    <source>
        <strain evidence="1 2">DSM 19022</strain>
    </source>
</reference>
<dbReference type="Proteomes" id="UP000184442">
    <property type="component" value="Unassembled WGS sequence"/>
</dbReference>
<keyword evidence="2" id="KW-1185">Reference proteome</keyword>
<dbReference type="SUPFAM" id="SSF101386">
    <property type="entry name" value="all-alpha NTP pyrophosphatases"/>
    <property type="match status" value="1"/>
</dbReference>
<evidence type="ECO:0000313" key="1">
    <source>
        <dbReference type="EMBL" id="SHJ31651.1"/>
    </source>
</evidence>
<evidence type="ECO:0000313" key="2">
    <source>
        <dbReference type="Proteomes" id="UP000184442"/>
    </source>
</evidence>
<organism evidence="1 2">
    <name type="scientific">Lutispora thermophila DSM 19022</name>
    <dbReference type="NCBI Taxonomy" id="1122184"/>
    <lineage>
        <taxon>Bacteria</taxon>
        <taxon>Bacillati</taxon>
        <taxon>Bacillota</taxon>
        <taxon>Clostridia</taxon>
        <taxon>Lutisporales</taxon>
        <taxon>Lutisporaceae</taxon>
        <taxon>Lutispora</taxon>
    </lineage>
</organism>
<proteinExistence type="predicted"/>
<dbReference type="Gene3D" id="1.10.287.1080">
    <property type="entry name" value="MazG-like"/>
    <property type="match status" value="1"/>
</dbReference>